<dbReference type="AlphaFoldDB" id="A0A165L940"/>
<organism evidence="2 3">
    <name type="scientific">Exidia glandulosa HHB12029</name>
    <dbReference type="NCBI Taxonomy" id="1314781"/>
    <lineage>
        <taxon>Eukaryota</taxon>
        <taxon>Fungi</taxon>
        <taxon>Dikarya</taxon>
        <taxon>Basidiomycota</taxon>
        <taxon>Agaricomycotina</taxon>
        <taxon>Agaricomycetes</taxon>
        <taxon>Auriculariales</taxon>
        <taxon>Exidiaceae</taxon>
        <taxon>Exidia</taxon>
    </lineage>
</organism>
<keyword evidence="3" id="KW-1185">Reference proteome</keyword>
<dbReference type="OrthoDB" id="2959034at2759"/>
<accession>A0A165L940</accession>
<dbReference type="EMBL" id="KV425929">
    <property type="protein sequence ID" value="KZV97544.1"/>
    <property type="molecule type" value="Genomic_DNA"/>
</dbReference>
<dbReference type="Proteomes" id="UP000077266">
    <property type="component" value="Unassembled WGS sequence"/>
</dbReference>
<sequence length="367" mass="39022">MIIDPKTLEAAPEPQDAPPAYEQATTSSSAVPEKRPEPTGPSTPNAAQLGLGFGSKAKVPSSPTASAWFWSSFGMASKTDKDVKATVLGLVRDLVKAGSSPDAISILQSCSEACRARSLSLEAILQEPSIEGHTPLYWAILKDPAPSEGQISLVDLLMSFPLTPASIQDARQACLLNSDDTVFQRLRRSPGCAGLSPTDELLLGSPPQDRVVVENAEGDHGAFKVTLHFVHFQKRMRVSRTVRAEFIARAGSADGRQYKPGSWIVAVGLVDKSPMTHLDSRLVINPLSTLTTIKSDMPSASSSPSTVAGWASRMTAGTPRDGRPPIVVRLKSSSSQLGEHDFSDATRRRRAVGVLADSPGGAGLEFE</sequence>
<proteinExistence type="predicted"/>
<evidence type="ECO:0000256" key="1">
    <source>
        <dbReference type="SAM" id="MobiDB-lite"/>
    </source>
</evidence>
<protein>
    <submittedName>
        <fullName evidence="2">Uncharacterized protein</fullName>
    </submittedName>
</protein>
<name>A0A165L940_EXIGL</name>
<gene>
    <name evidence="2" type="ORF">EXIGLDRAFT_703195</name>
</gene>
<evidence type="ECO:0000313" key="3">
    <source>
        <dbReference type="Proteomes" id="UP000077266"/>
    </source>
</evidence>
<feature type="region of interest" description="Disordered" evidence="1">
    <location>
        <begin position="1"/>
        <end position="55"/>
    </location>
</feature>
<feature type="compositionally biased region" description="Low complexity" evidence="1">
    <location>
        <begin position="9"/>
        <end position="24"/>
    </location>
</feature>
<evidence type="ECO:0000313" key="2">
    <source>
        <dbReference type="EMBL" id="KZV97544.1"/>
    </source>
</evidence>
<reference evidence="2 3" key="1">
    <citation type="journal article" date="2016" name="Mol. Biol. Evol.">
        <title>Comparative Genomics of Early-Diverging Mushroom-Forming Fungi Provides Insights into the Origins of Lignocellulose Decay Capabilities.</title>
        <authorList>
            <person name="Nagy L.G."/>
            <person name="Riley R."/>
            <person name="Tritt A."/>
            <person name="Adam C."/>
            <person name="Daum C."/>
            <person name="Floudas D."/>
            <person name="Sun H."/>
            <person name="Yadav J.S."/>
            <person name="Pangilinan J."/>
            <person name="Larsson K.H."/>
            <person name="Matsuura K."/>
            <person name="Barry K."/>
            <person name="Labutti K."/>
            <person name="Kuo R."/>
            <person name="Ohm R.A."/>
            <person name="Bhattacharya S.S."/>
            <person name="Shirouzu T."/>
            <person name="Yoshinaga Y."/>
            <person name="Martin F.M."/>
            <person name="Grigoriev I.V."/>
            <person name="Hibbett D.S."/>
        </authorList>
    </citation>
    <scope>NUCLEOTIDE SEQUENCE [LARGE SCALE GENOMIC DNA]</scope>
    <source>
        <strain evidence="2 3">HHB12029</strain>
    </source>
</reference>
<dbReference type="InParanoid" id="A0A165L940"/>